<evidence type="ECO:0000256" key="4">
    <source>
        <dbReference type="ARBA" id="ARBA00022840"/>
    </source>
</evidence>
<keyword evidence="2 8" id="KW-0436">Ligase</keyword>
<dbReference type="SUPFAM" id="SSF52374">
    <property type="entry name" value="Nucleotidylyl transferase"/>
    <property type="match status" value="1"/>
</dbReference>
<gene>
    <name evidence="8 10" type="primary">trpS</name>
    <name evidence="10" type="ORF">GCM10007043_15510</name>
</gene>
<feature type="short sequence motif" description="'HIGH' region" evidence="8">
    <location>
        <begin position="10"/>
        <end position="18"/>
    </location>
</feature>
<evidence type="ECO:0000256" key="6">
    <source>
        <dbReference type="ARBA" id="ARBA00023146"/>
    </source>
</evidence>
<dbReference type="PROSITE" id="PS00178">
    <property type="entry name" value="AA_TRNA_LIGASE_I"/>
    <property type="match status" value="1"/>
</dbReference>
<dbReference type="EMBL" id="BMOF01000030">
    <property type="protein sequence ID" value="GGK02323.1"/>
    <property type="molecule type" value="Genomic_DNA"/>
</dbReference>
<keyword evidence="11" id="KW-1185">Reference proteome</keyword>
<feature type="binding site" evidence="8">
    <location>
        <begin position="9"/>
        <end position="11"/>
    </location>
    <ligand>
        <name>ATP</name>
        <dbReference type="ChEBI" id="CHEBI:30616"/>
    </ligand>
</feature>
<dbReference type="PANTHER" id="PTHR43766:SF1">
    <property type="entry name" value="TRYPTOPHAN--TRNA LIGASE, MITOCHONDRIAL"/>
    <property type="match status" value="1"/>
</dbReference>
<keyword evidence="6 8" id="KW-0030">Aminoacyl-tRNA synthetase</keyword>
<dbReference type="Proteomes" id="UP000637720">
    <property type="component" value="Unassembled WGS sequence"/>
</dbReference>
<dbReference type="InterPro" id="IPR014729">
    <property type="entry name" value="Rossmann-like_a/b/a_fold"/>
</dbReference>
<dbReference type="NCBIfam" id="TIGR00233">
    <property type="entry name" value="trpS"/>
    <property type="match status" value="1"/>
</dbReference>
<evidence type="ECO:0000256" key="7">
    <source>
        <dbReference type="ARBA" id="ARBA00049929"/>
    </source>
</evidence>
<evidence type="ECO:0000256" key="9">
    <source>
        <dbReference type="RuleBase" id="RU363036"/>
    </source>
</evidence>
<comment type="caution">
    <text evidence="10">The sequence shown here is derived from an EMBL/GenBank/DDBJ whole genome shotgun (WGS) entry which is preliminary data.</text>
</comment>
<comment type="function">
    <text evidence="8">Catalyzes the attachment of tryptophan to tRNA(Trp).</text>
</comment>
<dbReference type="EC" id="6.1.1.2" evidence="8"/>
<dbReference type="AlphaFoldDB" id="A0A8J3BGP1"/>
<evidence type="ECO:0000256" key="1">
    <source>
        <dbReference type="ARBA" id="ARBA00005594"/>
    </source>
</evidence>
<dbReference type="RefSeq" id="WP_054673060.1">
    <property type="nucleotide sequence ID" value="NZ_BMOF01000030.1"/>
</dbReference>
<comment type="subunit">
    <text evidence="8">Homodimer.</text>
</comment>
<evidence type="ECO:0000256" key="2">
    <source>
        <dbReference type="ARBA" id="ARBA00022598"/>
    </source>
</evidence>
<feature type="binding site" evidence="8">
    <location>
        <position position="132"/>
    </location>
    <ligand>
        <name>L-tryptophan</name>
        <dbReference type="ChEBI" id="CHEBI:57912"/>
    </ligand>
</feature>
<reference evidence="10" key="2">
    <citation type="submission" date="2020-09" db="EMBL/GenBank/DDBJ databases">
        <authorList>
            <person name="Sun Q."/>
            <person name="Ohkuma M."/>
        </authorList>
    </citation>
    <scope>NUCLEOTIDE SEQUENCE</scope>
    <source>
        <strain evidence="10">JCM 14719</strain>
    </source>
</reference>
<dbReference type="CDD" id="cd00806">
    <property type="entry name" value="TrpRS_core"/>
    <property type="match status" value="1"/>
</dbReference>
<dbReference type="Pfam" id="PF00579">
    <property type="entry name" value="tRNA-synt_1b"/>
    <property type="match status" value="1"/>
</dbReference>
<organism evidence="10 11">
    <name type="scientific">Calditerricola satsumensis</name>
    <dbReference type="NCBI Taxonomy" id="373054"/>
    <lineage>
        <taxon>Bacteria</taxon>
        <taxon>Bacillati</taxon>
        <taxon>Bacillota</taxon>
        <taxon>Bacilli</taxon>
        <taxon>Bacillales</taxon>
        <taxon>Bacillaceae</taxon>
        <taxon>Calditerricola</taxon>
    </lineage>
</organism>
<feature type="binding site" evidence="8">
    <location>
        <begin position="192"/>
        <end position="196"/>
    </location>
    <ligand>
        <name>ATP</name>
        <dbReference type="ChEBI" id="CHEBI:30616"/>
    </ligand>
</feature>
<keyword evidence="3 8" id="KW-0547">Nucleotide-binding</keyword>
<reference evidence="10" key="1">
    <citation type="journal article" date="2014" name="Int. J. Syst. Evol. Microbiol.">
        <title>Complete genome sequence of Corynebacterium casei LMG S-19264T (=DSM 44701T), isolated from a smear-ripened cheese.</title>
        <authorList>
            <consortium name="US DOE Joint Genome Institute (JGI-PGF)"/>
            <person name="Walter F."/>
            <person name="Albersmeier A."/>
            <person name="Kalinowski J."/>
            <person name="Ruckert C."/>
        </authorList>
    </citation>
    <scope>NUCLEOTIDE SEQUENCE</scope>
    <source>
        <strain evidence="10">JCM 14719</strain>
    </source>
</reference>
<comment type="catalytic activity">
    <reaction evidence="7 8">
        <text>tRNA(Trp) + L-tryptophan + ATP = L-tryptophyl-tRNA(Trp) + AMP + diphosphate + H(+)</text>
        <dbReference type="Rhea" id="RHEA:24080"/>
        <dbReference type="Rhea" id="RHEA-COMP:9671"/>
        <dbReference type="Rhea" id="RHEA-COMP:9705"/>
        <dbReference type="ChEBI" id="CHEBI:15378"/>
        <dbReference type="ChEBI" id="CHEBI:30616"/>
        <dbReference type="ChEBI" id="CHEBI:33019"/>
        <dbReference type="ChEBI" id="CHEBI:57912"/>
        <dbReference type="ChEBI" id="CHEBI:78442"/>
        <dbReference type="ChEBI" id="CHEBI:78535"/>
        <dbReference type="ChEBI" id="CHEBI:456215"/>
        <dbReference type="EC" id="6.1.1.2"/>
    </reaction>
</comment>
<comment type="similarity">
    <text evidence="1 8 9">Belongs to the class-I aminoacyl-tRNA synthetase family.</text>
</comment>
<dbReference type="GO" id="GO:0005524">
    <property type="term" value="F:ATP binding"/>
    <property type="evidence" value="ECO:0007669"/>
    <property type="project" value="UniProtKB-UniRule"/>
</dbReference>
<dbReference type="InterPro" id="IPR002305">
    <property type="entry name" value="aa-tRNA-synth_Ic"/>
</dbReference>
<dbReference type="InterPro" id="IPR001412">
    <property type="entry name" value="aa-tRNA-synth_I_CS"/>
</dbReference>
<keyword evidence="5 8" id="KW-0648">Protein biosynthesis</keyword>
<feature type="binding site" evidence="8">
    <location>
        <position position="183"/>
    </location>
    <ligand>
        <name>ATP</name>
        <dbReference type="ChEBI" id="CHEBI:30616"/>
    </ligand>
</feature>
<dbReference type="GO" id="GO:0004830">
    <property type="term" value="F:tryptophan-tRNA ligase activity"/>
    <property type="evidence" value="ECO:0007669"/>
    <property type="project" value="UniProtKB-UniRule"/>
</dbReference>
<evidence type="ECO:0000256" key="8">
    <source>
        <dbReference type="HAMAP-Rule" id="MF_00140"/>
    </source>
</evidence>
<dbReference type="Gene3D" id="3.40.50.620">
    <property type="entry name" value="HUPs"/>
    <property type="match status" value="1"/>
</dbReference>
<evidence type="ECO:0000256" key="5">
    <source>
        <dbReference type="ARBA" id="ARBA00022917"/>
    </source>
</evidence>
<evidence type="ECO:0000313" key="10">
    <source>
        <dbReference type="EMBL" id="GGK02323.1"/>
    </source>
</evidence>
<dbReference type="GO" id="GO:0006436">
    <property type="term" value="P:tryptophanyl-tRNA aminoacylation"/>
    <property type="evidence" value="ECO:0007669"/>
    <property type="project" value="UniProtKB-UniRule"/>
</dbReference>
<accession>A0A8J3BGP1</accession>
<comment type="subcellular location">
    <subcellularLocation>
        <location evidence="8">Cytoplasm</location>
    </subcellularLocation>
</comment>
<dbReference type="HAMAP" id="MF_00140_B">
    <property type="entry name" value="Trp_tRNA_synth_B"/>
    <property type="match status" value="1"/>
</dbReference>
<dbReference type="FunFam" id="1.10.240.10:FF:000002">
    <property type="entry name" value="Tryptophan--tRNA ligase"/>
    <property type="match status" value="1"/>
</dbReference>
<dbReference type="PANTHER" id="PTHR43766">
    <property type="entry name" value="TRYPTOPHAN--TRNA LIGASE, MITOCHONDRIAL"/>
    <property type="match status" value="1"/>
</dbReference>
<name>A0A8J3BGP1_9BACI</name>
<feature type="binding site" evidence="8">
    <location>
        <begin position="144"/>
        <end position="146"/>
    </location>
    <ligand>
        <name>ATP</name>
        <dbReference type="ChEBI" id="CHEBI:30616"/>
    </ligand>
</feature>
<proteinExistence type="inferred from homology"/>
<keyword evidence="8" id="KW-0963">Cytoplasm</keyword>
<dbReference type="InterPro" id="IPR050203">
    <property type="entry name" value="Trp-tRNA_synthetase"/>
</dbReference>
<keyword evidence="4 8" id="KW-0067">ATP-binding</keyword>
<protein>
    <recommendedName>
        <fullName evidence="8">Tryptophan--tRNA ligase</fullName>
        <ecNumber evidence="8">6.1.1.2</ecNumber>
    </recommendedName>
    <alternativeName>
        <fullName evidence="8">Tryptophanyl-tRNA synthetase</fullName>
        <shortName evidence="8">TrpRS</shortName>
    </alternativeName>
</protein>
<feature type="short sequence motif" description="'KMSKS' region" evidence="8">
    <location>
        <begin position="192"/>
        <end position="196"/>
    </location>
</feature>
<evidence type="ECO:0000313" key="11">
    <source>
        <dbReference type="Proteomes" id="UP000637720"/>
    </source>
</evidence>
<dbReference type="InterPro" id="IPR002306">
    <property type="entry name" value="Trp-tRNA-ligase"/>
</dbReference>
<feature type="binding site" evidence="8">
    <location>
        <begin position="17"/>
        <end position="18"/>
    </location>
    <ligand>
        <name>ATP</name>
        <dbReference type="ChEBI" id="CHEBI:30616"/>
    </ligand>
</feature>
<dbReference type="InterPro" id="IPR024109">
    <property type="entry name" value="Trp-tRNA-ligase_bac-type"/>
</dbReference>
<evidence type="ECO:0000256" key="3">
    <source>
        <dbReference type="ARBA" id="ARBA00022741"/>
    </source>
</evidence>
<sequence length="329" mass="36788">MRRILSGIQPSGRLTIGNYLGAIKQFVALQHEAECFFMIADYHALTVPQEPEALRQQTLQVAAMYYAAGIDPQKATVFVQSHVPAHTELGWVMQCLAHFGELGRMTQFKDKSAGKESVSAGLFTYPTLQAADILLYQATHVPVGEDQKQHLELTRDLAERFNKRFGETFVLPEPLIQKVGGRIMSLDDPTKKMSKSNPNPNSYISLLDEPDVIRKKIKRAVTDSETEVRYDPEKKAAISNLMTIYALCSGLSLEAIEERYRGKGYGVFKADLAEVVVETLTPIQERYRELVESAALREHLAEGAERAAQVANRTLEAVREKIGLLPRGR</sequence>
<dbReference type="GO" id="GO:0005829">
    <property type="term" value="C:cytosol"/>
    <property type="evidence" value="ECO:0007669"/>
    <property type="project" value="TreeGrafter"/>
</dbReference>
<dbReference type="PRINTS" id="PR01039">
    <property type="entry name" value="TRNASYNTHTRP"/>
</dbReference>
<dbReference type="Gene3D" id="1.10.240.10">
    <property type="entry name" value="Tyrosyl-Transfer RNA Synthetase"/>
    <property type="match status" value="1"/>
</dbReference>